<sequence length="212" mass="21834">MGLTNVRSASNAWGSLKKKILAIDAKDKAANPGKAAAEESSITSKTPVKGKRAATAMSEGDADAADTPTPTKKPRSRKPKVAAAPKTEEDVKAEGAEDATINFVTPTPKKPLRGRAAAAKAKAETATIAAAEAVAAAAVAKEVEDNSESDIKDEASGEEAAVTVAKFAPVKSDEEDDDVEELVNPDDIAQLEKIAAAGVKTIKEEEADDGII</sequence>
<comment type="caution">
    <text evidence="2">The sequence shown here is derived from an EMBL/GenBank/DDBJ whole genome shotgun (WGS) entry which is preliminary data.</text>
</comment>
<evidence type="ECO:0000256" key="1">
    <source>
        <dbReference type="SAM" id="MobiDB-lite"/>
    </source>
</evidence>
<reference evidence="2" key="2">
    <citation type="submission" date="2023-05" db="EMBL/GenBank/DDBJ databases">
        <authorList>
            <consortium name="Lawrence Berkeley National Laboratory"/>
            <person name="Steindorff A."/>
            <person name="Hensen N."/>
            <person name="Bonometti L."/>
            <person name="Westerberg I."/>
            <person name="Brannstrom I.O."/>
            <person name="Guillou S."/>
            <person name="Cros-Aarteil S."/>
            <person name="Calhoun S."/>
            <person name="Haridas S."/>
            <person name="Kuo A."/>
            <person name="Mondo S."/>
            <person name="Pangilinan J."/>
            <person name="Riley R."/>
            <person name="Labutti K."/>
            <person name="Andreopoulos B."/>
            <person name="Lipzen A."/>
            <person name="Chen C."/>
            <person name="Yanf M."/>
            <person name="Daum C."/>
            <person name="Ng V."/>
            <person name="Clum A."/>
            <person name="Ohm R."/>
            <person name="Martin F."/>
            <person name="Silar P."/>
            <person name="Natvig D."/>
            <person name="Lalanne C."/>
            <person name="Gautier V."/>
            <person name="Ament-Velasquez S.L."/>
            <person name="Kruys A."/>
            <person name="Hutchinson M.I."/>
            <person name="Powell A.J."/>
            <person name="Barry K."/>
            <person name="Miller A.N."/>
            <person name="Grigoriev I.V."/>
            <person name="Debuchy R."/>
            <person name="Gladieux P."/>
            <person name="Thoren M.H."/>
            <person name="Johannesson H."/>
        </authorList>
    </citation>
    <scope>NUCLEOTIDE SEQUENCE</scope>
    <source>
        <strain evidence="2">CBS 892.96</strain>
    </source>
</reference>
<feature type="region of interest" description="Disordered" evidence="1">
    <location>
        <begin position="25"/>
        <end position="112"/>
    </location>
</feature>
<name>A0AAN6WDD9_9PEZI</name>
<dbReference type="AlphaFoldDB" id="A0AAN6WDD9"/>
<evidence type="ECO:0000313" key="3">
    <source>
        <dbReference type="Proteomes" id="UP001302321"/>
    </source>
</evidence>
<evidence type="ECO:0000313" key="2">
    <source>
        <dbReference type="EMBL" id="KAK4178067.1"/>
    </source>
</evidence>
<organism evidence="2 3">
    <name type="scientific">Triangularia setosa</name>
    <dbReference type="NCBI Taxonomy" id="2587417"/>
    <lineage>
        <taxon>Eukaryota</taxon>
        <taxon>Fungi</taxon>
        <taxon>Dikarya</taxon>
        <taxon>Ascomycota</taxon>
        <taxon>Pezizomycotina</taxon>
        <taxon>Sordariomycetes</taxon>
        <taxon>Sordariomycetidae</taxon>
        <taxon>Sordariales</taxon>
        <taxon>Podosporaceae</taxon>
        <taxon>Triangularia</taxon>
    </lineage>
</organism>
<feature type="compositionally biased region" description="Basic and acidic residues" evidence="1">
    <location>
        <begin position="86"/>
        <end position="95"/>
    </location>
</feature>
<proteinExistence type="predicted"/>
<reference evidence="2" key="1">
    <citation type="journal article" date="2023" name="Mol. Phylogenet. Evol.">
        <title>Genome-scale phylogeny and comparative genomics of the fungal order Sordariales.</title>
        <authorList>
            <person name="Hensen N."/>
            <person name="Bonometti L."/>
            <person name="Westerberg I."/>
            <person name="Brannstrom I.O."/>
            <person name="Guillou S."/>
            <person name="Cros-Aarteil S."/>
            <person name="Calhoun S."/>
            <person name="Haridas S."/>
            <person name="Kuo A."/>
            <person name="Mondo S."/>
            <person name="Pangilinan J."/>
            <person name="Riley R."/>
            <person name="LaButti K."/>
            <person name="Andreopoulos B."/>
            <person name="Lipzen A."/>
            <person name="Chen C."/>
            <person name="Yan M."/>
            <person name="Daum C."/>
            <person name="Ng V."/>
            <person name="Clum A."/>
            <person name="Steindorff A."/>
            <person name="Ohm R.A."/>
            <person name="Martin F."/>
            <person name="Silar P."/>
            <person name="Natvig D.O."/>
            <person name="Lalanne C."/>
            <person name="Gautier V."/>
            <person name="Ament-Velasquez S.L."/>
            <person name="Kruys A."/>
            <person name="Hutchinson M.I."/>
            <person name="Powell A.J."/>
            <person name="Barry K."/>
            <person name="Miller A.N."/>
            <person name="Grigoriev I.V."/>
            <person name="Debuchy R."/>
            <person name="Gladieux P."/>
            <person name="Hiltunen Thoren M."/>
            <person name="Johannesson H."/>
        </authorList>
    </citation>
    <scope>NUCLEOTIDE SEQUENCE</scope>
    <source>
        <strain evidence="2">CBS 892.96</strain>
    </source>
</reference>
<dbReference type="Proteomes" id="UP001302321">
    <property type="component" value="Unassembled WGS sequence"/>
</dbReference>
<gene>
    <name evidence="2" type="ORF">QBC36DRAFT_344938</name>
</gene>
<accession>A0AAN6WDD9</accession>
<keyword evidence="3" id="KW-1185">Reference proteome</keyword>
<dbReference type="EMBL" id="MU866148">
    <property type="protein sequence ID" value="KAK4178067.1"/>
    <property type="molecule type" value="Genomic_DNA"/>
</dbReference>
<protein>
    <submittedName>
        <fullName evidence="2">Uncharacterized protein</fullName>
    </submittedName>
</protein>